<dbReference type="Pfam" id="PF00106">
    <property type="entry name" value="adh_short"/>
    <property type="match status" value="1"/>
</dbReference>
<protein>
    <submittedName>
        <fullName evidence="1">Uncharacterized protein</fullName>
    </submittedName>
</protein>
<proteinExistence type="predicted"/>
<dbReference type="InterPro" id="IPR036291">
    <property type="entry name" value="NAD(P)-bd_dom_sf"/>
</dbReference>
<name>A0A2S6AMR6_9NOCA</name>
<sequence length="228" mass="24819">MLRTQRRCDERLEPMPVEEGVAALGKLDGVVANAGICPLGSDDPQAFMDALTVDFNGVVNAIEVALPHVSAGRLIVANGSLAAMMNGTGANPAYGTTGGQGIRWPSGWSHHYQRSRNCCRLQGIRANAVHPTNCNTNILNSEVMYRQFRPDLDHPTLEDALPGFPSMSPSRSSVILATALGYFARSRFRTLLPQCLPFDILGHIDALHRRDRTGMRRFGSEASTFAEL</sequence>
<reference evidence="1 2" key="1">
    <citation type="submission" date="2018-02" db="EMBL/GenBank/DDBJ databases">
        <title>8 Nocardia nova and 1 Nocardia cyriacigeorgica strain used for evolution to TMP-SMX.</title>
        <authorList>
            <person name="Mehta H."/>
            <person name="Weng J."/>
            <person name="Shamoo Y."/>
        </authorList>
    </citation>
    <scope>NUCLEOTIDE SEQUENCE [LARGE SCALE GENOMIC DNA]</scope>
    <source>
        <strain evidence="1 2">MDA3139</strain>
    </source>
</reference>
<comment type="caution">
    <text evidence="1">The sequence shown here is derived from an EMBL/GenBank/DDBJ whole genome shotgun (WGS) entry which is preliminary data.</text>
</comment>
<dbReference type="InterPro" id="IPR002347">
    <property type="entry name" value="SDR_fam"/>
</dbReference>
<dbReference type="Gene3D" id="3.40.50.720">
    <property type="entry name" value="NAD(P)-binding Rossmann-like Domain"/>
    <property type="match status" value="1"/>
</dbReference>
<dbReference type="SUPFAM" id="SSF51735">
    <property type="entry name" value="NAD(P)-binding Rossmann-fold domains"/>
    <property type="match status" value="1"/>
</dbReference>
<evidence type="ECO:0000313" key="1">
    <source>
        <dbReference type="EMBL" id="PPJ36537.1"/>
    </source>
</evidence>
<organism evidence="1 2">
    <name type="scientific">Nocardia nova</name>
    <dbReference type="NCBI Taxonomy" id="37330"/>
    <lineage>
        <taxon>Bacteria</taxon>
        <taxon>Bacillati</taxon>
        <taxon>Actinomycetota</taxon>
        <taxon>Actinomycetes</taxon>
        <taxon>Mycobacteriales</taxon>
        <taxon>Nocardiaceae</taxon>
        <taxon>Nocardia</taxon>
    </lineage>
</organism>
<dbReference type="Proteomes" id="UP000239874">
    <property type="component" value="Unassembled WGS sequence"/>
</dbReference>
<gene>
    <name evidence="1" type="ORF">C5E45_19095</name>
</gene>
<accession>A0A2S6AMR6</accession>
<evidence type="ECO:0000313" key="2">
    <source>
        <dbReference type="Proteomes" id="UP000239874"/>
    </source>
</evidence>
<dbReference type="AlphaFoldDB" id="A0A2S6AMR6"/>
<dbReference type="EMBL" id="PSZC01000013">
    <property type="protein sequence ID" value="PPJ36537.1"/>
    <property type="molecule type" value="Genomic_DNA"/>
</dbReference>